<protein>
    <submittedName>
        <fullName evidence="2">Uncharacterized protein</fullName>
    </submittedName>
</protein>
<gene>
    <name evidence="2" type="ORF">APZ42_020479</name>
</gene>
<dbReference type="EMBL" id="LRGB01000996">
    <property type="protein sequence ID" value="KZS14272.1"/>
    <property type="molecule type" value="Genomic_DNA"/>
</dbReference>
<comment type="caution">
    <text evidence="2">The sequence shown here is derived from an EMBL/GenBank/DDBJ whole genome shotgun (WGS) entry which is preliminary data.</text>
</comment>
<dbReference type="AlphaFoldDB" id="A0A0N8DHS1"/>
<evidence type="ECO:0000256" key="1">
    <source>
        <dbReference type="SAM" id="MobiDB-lite"/>
    </source>
</evidence>
<organism evidence="2 3">
    <name type="scientific">Daphnia magna</name>
    <dbReference type="NCBI Taxonomy" id="35525"/>
    <lineage>
        <taxon>Eukaryota</taxon>
        <taxon>Metazoa</taxon>
        <taxon>Ecdysozoa</taxon>
        <taxon>Arthropoda</taxon>
        <taxon>Crustacea</taxon>
        <taxon>Branchiopoda</taxon>
        <taxon>Diplostraca</taxon>
        <taxon>Cladocera</taxon>
        <taxon>Anomopoda</taxon>
        <taxon>Daphniidae</taxon>
        <taxon>Daphnia</taxon>
    </lineage>
</organism>
<feature type="region of interest" description="Disordered" evidence="1">
    <location>
        <begin position="16"/>
        <end position="36"/>
    </location>
</feature>
<evidence type="ECO:0000313" key="2">
    <source>
        <dbReference type="EMBL" id="KZS14272.1"/>
    </source>
</evidence>
<keyword evidence="3" id="KW-1185">Reference proteome</keyword>
<name>A0A0N8DHS1_9CRUS</name>
<evidence type="ECO:0000313" key="3">
    <source>
        <dbReference type="Proteomes" id="UP000076858"/>
    </source>
</evidence>
<proteinExistence type="predicted"/>
<accession>A0A0N8DHS1</accession>
<dbReference type="Proteomes" id="UP000076858">
    <property type="component" value="Unassembled WGS sequence"/>
</dbReference>
<reference evidence="2 3" key="1">
    <citation type="submission" date="2016-03" db="EMBL/GenBank/DDBJ databases">
        <title>EvidentialGene: Evidence-directed Construction of Genes on Genomes.</title>
        <authorList>
            <person name="Gilbert D.G."/>
            <person name="Choi J.-H."/>
            <person name="Mockaitis K."/>
            <person name="Colbourne J."/>
            <person name="Pfrender M."/>
        </authorList>
    </citation>
    <scope>NUCLEOTIDE SEQUENCE [LARGE SCALE GENOMIC DNA]</scope>
    <source>
        <strain evidence="2 3">Xinb3</strain>
        <tissue evidence="2">Complete organism</tissue>
    </source>
</reference>
<sequence>MRKKNLLRKKREALLKQNRNATRRTHLSLYSRGNPSESPADVALIGLHFQLPPIAEGYQVKKSNKVTHHEI</sequence>